<dbReference type="InterPro" id="IPR046331">
    <property type="entry name" value="GPAM1-like"/>
</dbReference>
<accession>A0AAF3FNT1</accession>
<evidence type="ECO:0000256" key="2">
    <source>
        <dbReference type="SAM" id="MobiDB-lite"/>
    </source>
</evidence>
<protein>
    <submittedName>
        <fullName evidence="5">DUF3752 domain-containing protein</fullName>
    </submittedName>
</protein>
<feature type="compositionally biased region" description="Basic and acidic residues" evidence="2">
    <location>
        <begin position="322"/>
        <end position="334"/>
    </location>
</feature>
<dbReference type="PANTHER" id="PTHR46370:SF1">
    <property type="entry name" value="GPALPP MOTIFS-CONTAINING PROTEIN 1"/>
    <property type="match status" value="1"/>
</dbReference>
<dbReference type="Pfam" id="PF12572">
    <property type="entry name" value="DUF3752"/>
    <property type="match status" value="1"/>
</dbReference>
<feature type="region of interest" description="Disordered" evidence="2">
    <location>
        <begin position="191"/>
        <end position="240"/>
    </location>
</feature>
<feature type="region of interest" description="Disordered" evidence="2">
    <location>
        <begin position="289"/>
        <end position="389"/>
    </location>
</feature>
<feature type="compositionally biased region" description="Polar residues" evidence="2">
    <location>
        <begin position="41"/>
        <end position="50"/>
    </location>
</feature>
<feature type="domain" description="DUF3752" evidence="3">
    <location>
        <begin position="281"/>
        <end position="407"/>
    </location>
</feature>
<feature type="compositionally biased region" description="Acidic residues" evidence="2">
    <location>
        <begin position="16"/>
        <end position="28"/>
    </location>
</feature>
<keyword evidence="1" id="KW-0175">Coiled coil</keyword>
<keyword evidence="4" id="KW-1185">Reference proteome</keyword>
<feature type="region of interest" description="Disordered" evidence="2">
    <location>
        <begin position="1"/>
        <end position="177"/>
    </location>
</feature>
<proteinExistence type="predicted"/>
<organism evidence="4 5">
    <name type="scientific">Mesorhabditis belari</name>
    <dbReference type="NCBI Taxonomy" id="2138241"/>
    <lineage>
        <taxon>Eukaryota</taxon>
        <taxon>Metazoa</taxon>
        <taxon>Ecdysozoa</taxon>
        <taxon>Nematoda</taxon>
        <taxon>Chromadorea</taxon>
        <taxon>Rhabditida</taxon>
        <taxon>Rhabditina</taxon>
        <taxon>Rhabditomorpha</taxon>
        <taxon>Rhabditoidea</taxon>
        <taxon>Rhabditidae</taxon>
        <taxon>Mesorhabditinae</taxon>
        <taxon>Mesorhabditis</taxon>
    </lineage>
</organism>
<dbReference type="AlphaFoldDB" id="A0AAF3FNT1"/>
<dbReference type="Proteomes" id="UP000887575">
    <property type="component" value="Unassembled WGS sequence"/>
</dbReference>
<feature type="compositionally biased region" description="Basic and acidic residues" evidence="2">
    <location>
        <begin position="127"/>
        <end position="143"/>
    </location>
</feature>
<sequence>MSREGAHDVLPLPNWDDGEELDYSEDFTDPVQNDDFVEEPCSSNNVTSPSLPRMEELEPEGSRNIGPSLPAGFVLDNRIHPDDPEDPGSQSRRMPGSDNDSLPSLPVIGPELPSRQIGPALPAALAPRDDAPSLPDAELRARSPVDFGVTNHIPPPEPTARHIGPSLPTDFQNTNGGDVEIEVPRLQNESAAIGPSLPPGLVMPLSDDDDQGGQEHYMELPSDDDEVIGPSLPSSSQETEELRYLQRLAKLEEDKDKEKNAMKREEWMVSLPKKGNVANVLGARTFSKRGVAEVSNEWMETPAQKRKRLENGDGPSTSSAETVERRAAQVRDTEQAAISASLNAHRGDSLLDQTRNRAAQQNGENGETSQGGRRAFDRERDMQVQGLQNLSSEEIKAKCGALNTRFGHSGNHKFL</sequence>
<feature type="compositionally biased region" description="Polar residues" evidence="2">
    <location>
        <begin position="351"/>
        <end position="371"/>
    </location>
</feature>
<dbReference type="WBParaSite" id="MBELARI_LOCUS7743">
    <property type="protein sequence ID" value="MBELARI_LOCUS7743"/>
    <property type="gene ID" value="MBELARI_LOCUS7743"/>
</dbReference>
<dbReference type="PANTHER" id="PTHR46370">
    <property type="entry name" value="GPALPP MOTIFS-CONTAINING PROTEIN 1"/>
    <property type="match status" value="1"/>
</dbReference>
<feature type="compositionally biased region" description="Polar residues" evidence="2">
    <location>
        <begin position="88"/>
        <end position="102"/>
    </location>
</feature>
<feature type="coiled-coil region" evidence="1">
    <location>
        <begin position="241"/>
        <end position="268"/>
    </location>
</feature>
<name>A0AAF3FNT1_9BILA</name>
<reference evidence="5" key="1">
    <citation type="submission" date="2024-02" db="UniProtKB">
        <authorList>
            <consortium name="WormBaseParasite"/>
        </authorList>
    </citation>
    <scope>IDENTIFICATION</scope>
</reference>
<evidence type="ECO:0000313" key="5">
    <source>
        <dbReference type="WBParaSite" id="MBELARI_LOCUS7743"/>
    </source>
</evidence>
<evidence type="ECO:0000313" key="4">
    <source>
        <dbReference type="Proteomes" id="UP000887575"/>
    </source>
</evidence>
<evidence type="ECO:0000256" key="1">
    <source>
        <dbReference type="SAM" id="Coils"/>
    </source>
</evidence>
<dbReference type="InterPro" id="IPR022226">
    <property type="entry name" value="DUF3752"/>
</dbReference>
<evidence type="ECO:0000259" key="3">
    <source>
        <dbReference type="Pfam" id="PF12572"/>
    </source>
</evidence>